<evidence type="ECO:0000256" key="1">
    <source>
        <dbReference type="SAM" id="MobiDB-lite"/>
    </source>
</evidence>
<feature type="region of interest" description="Disordered" evidence="1">
    <location>
        <begin position="62"/>
        <end position="90"/>
    </location>
</feature>
<dbReference type="EMBL" id="UPPP01000090">
    <property type="protein sequence ID" value="VBB08418.1"/>
    <property type="molecule type" value="Genomic_DNA"/>
</dbReference>
<dbReference type="RefSeq" id="WP_122629287.1">
    <property type="nucleotide sequence ID" value="NZ_UPPP01000090.1"/>
</dbReference>
<name>A0A498RH07_9FIRM</name>
<keyword evidence="3" id="KW-1185">Reference proteome</keyword>
<proteinExistence type="predicted"/>
<protein>
    <submittedName>
        <fullName evidence="2">Uncharacterized protein</fullName>
    </submittedName>
</protein>
<organism evidence="2 3">
    <name type="scientific">Lucifera butyrica</name>
    <dbReference type="NCBI Taxonomy" id="1351585"/>
    <lineage>
        <taxon>Bacteria</taxon>
        <taxon>Bacillati</taxon>
        <taxon>Bacillota</taxon>
        <taxon>Negativicutes</taxon>
        <taxon>Veillonellales</taxon>
        <taxon>Veillonellaceae</taxon>
        <taxon>Lucifera</taxon>
    </lineage>
</organism>
<dbReference type="AlphaFoldDB" id="A0A498RH07"/>
<gene>
    <name evidence="2" type="ORF">LUCI_3690</name>
</gene>
<evidence type="ECO:0000313" key="2">
    <source>
        <dbReference type="EMBL" id="VBB08418.1"/>
    </source>
</evidence>
<dbReference type="Proteomes" id="UP000277811">
    <property type="component" value="Unassembled WGS sequence"/>
</dbReference>
<sequence>MTKGQAKTMLVEVIDNNTADTWWYDFAQEEKGNRQKNGLRVKLIRLTLLVSRLMQSAIEEQGLKKHSAMKDRPGKEKVCKSTGGCTNELY</sequence>
<reference evidence="2 3" key="1">
    <citation type="submission" date="2018-06" db="EMBL/GenBank/DDBJ databases">
        <authorList>
            <person name="Strepis N."/>
        </authorList>
    </citation>
    <scope>NUCLEOTIDE SEQUENCE [LARGE SCALE GENOMIC DNA]</scope>
    <source>
        <strain evidence="2">LUCI</strain>
    </source>
</reference>
<accession>A0A498RH07</accession>
<evidence type="ECO:0000313" key="3">
    <source>
        <dbReference type="Proteomes" id="UP000277811"/>
    </source>
</evidence>
<feature type="compositionally biased region" description="Basic and acidic residues" evidence="1">
    <location>
        <begin position="68"/>
        <end position="79"/>
    </location>
</feature>